<feature type="domain" description="Nucleotidyl transferase" evidence="1">
    <location>
        <begin position="18"/>
        <end position="157"/>
    </location>
</feature>
<evidence type="ECO:0000259" key="1">
    <source>
        <dbReference type="Pfam" id="PF00483"/>
    </source>
</evidence>
<dbReference type="AlphaFoldDB" id="A0A8J7MDT2"/>
<dbReference type="Pfam" id="PF00483">
    <property type="entry name" value="NTP_transferase"/>
    <property type="match status" value="1"/>
</dbReference>
<evidence type="ECO:0000313" key="2">
    <source>
        <dbReference type="EMBL" id="MBK1791582.1"/>
    </source>
</evidence>
<accession>A0A8J7MDT2</accession>
<keyword evidence="3" id="KW-1185">Reference proteome</keyword>
<name>A0A8J7MDT2_9BACT</name>
<sequence length="291" mass="32363">MGSRYGGLKQMDSMGPNGETVLDYSVYDAIRAGFEKIIFIIREDFADEFKEKVGSKFADQIAVDYVFQDLNDLPEGYSLPEGRVKPWGTSHAIRAARNVIDGPFAVINADDFYGQDAYKQIATYFSDKNADSDKDHYCLIGYPIVNTLSDHGSVNRGICTNDGQLLKEVEEVTEISRQEDGTIKGTGMNGQLRDVPESSIASMNFWGFPANFLDKLEAHFIEFLKEYGNEMKSECFIPTVVDEQINLGAAECEIIKTSAIWFGVTYPEDKAACVDSINKLIEAGEYPTPLS</sequence>
<organism evidence="2 3">
    <name type="scientific">Persicirhabdus sediminis</name>
    <dbReference type="NCBI Taxonomy" id="454144"/>
    <lineage>
        <taxon>Bacteria</taxon>
        <taxon>Pseudomonadati</taxon>
        <taxon>Verrucomicrobiota</taxon>
        <taxon>Verrucomicrobiia</taxon>
        <taxon>Verrucomicrobiales</taxon>
        <taxon>Verrucomicrobiaceae</taxon>
        <taxon>Persicirhabdus</taxon>
    </lineage>
</organism>
<evidence type="ECO:0000313" key="3">
    <source>
        <dbReference type="Proteomes" id="UP000624703"/>
    </source>
</evidence>
<dbReference type="Proteomes" id="UP000624703">
    <property type="component" value="Unassembled WGS sequence"/>
</dbReference>
<gene>
    <name evidence="2" type="ORF">JIN82_10505</name>
</gene>
<dbReference type="InterPro" id="IPR005835">
    <property type="entry name" value="NTP_transferase_dom"/>
</dbReference>
<protein>
    <submittedName>
        <fullName evidence="2">Nucleotidyltransferase</fullName>
    </submittedName>
</protein>
<comment type="caution">
    <text evidence="2">The sequence shown here is derived from an EMBL/GenBank/DDBJ whole genome shotgun (WGS) entry which is preliminary data.</text>
</comment>
<dbReference type="InterPro" id="IPR029044">
    <property type="entry name" value="Nucleotide-diphossugar_trans"/>
</dbReference>
<dbReference type="Gene3D" id="3.90.550.10">
    <property type="entry name" value="Spore Coat Polysaccharide Biosynthesis Protein SpsA, Chain A"/>
    <property type="match status" value="1"/>
</dbReference>
<dbReference type="SUPFAM" id="SSF53448">
    <property type="entry name" value="Nucleotide-diphospho-sugar transferases"/>
    <property type="match status" value="1"/>
</dbReference>
<proteinExistence type="predicted"/>
<dbReference type="EMBL" id="JAENIM010000039">
    <property type="protein sequence ID" value="MBK1791582.1"/>
    <property type="molecule type" value="Genomic_DNA"/>
</dbReference>
<reference evidence="2" key="1">
    <citation type="submission" date="2021-01" db="EMBL/GenBank/DDBJ databases">
        <title>Modified the classification status of verrucomicrobia.</title>
        <authorList>
            <person name="Feng X."/>
        </authorList>
    </citation>
    <scope>NUCLEOTIDE SEQUENCE</scope>
    <source>
        <strain evidence="2">_KCTC 22039</strain>
    </source>
</reference>